<dbReference type="EC" id="1.1.1.381" evidence="5"/>
<gene>
    <name evidence="12" type="ORF">SAMN04515666_10868</name>
</gene>
<accession>A0A1H7WA87</accession>
<dbReference type="InterPro" id="IPR036291">
    <property type="entry name" value="NAD(P)-bd_dom_sf"/>
</dbReference>
<dbReference type="STRING" id="1036779.SAMN04515666_10868"/>
<evidence type="ECO:0000256" key="6">
    <source>
        <dbReference type="ARBA" id="ARBA00044065"/>
    </source>
</evidence>
<evidence type="ECO:0000256" key="3">
    <source>
        <dbReference type="ARBA" id="ARBA00043812"/>
    </source>
</evidence>
<keyword evidence="13" id="KW-1185">Reference proteome</keyword>
<comment type="function">
    <text evidence="9">NADP-dependent dehydrogenase with broad substrate specificity acting on 3-hydroxy acids. Catalyzes the NADP-dependent oxidation of L-allo-threonine to L-2-amino-3-keto-butyrate, which is spontaneously decarboxylated into aminoacetone. Also acts on D-threonine, L-serine, D-serine, D-3-hydroxyisobutyrate, L-3-hydroxyisobutyrate, D-glycerate and L-glycerate. Able to catalyze the reduction of the malonic semialdehyde to 3-hydroxypropionic acid. YdfG is apparently supplementing RutE, the presumed malonic semialdehyde reductase involved in pyrimidine degradation since both are able to detoxify malonic semialdehyde.</text>
</comment>
<dbReference type="InterPro" id="IPR020904">
    <property type="entry name" value="Sc_DH/Rdtase_CS"/>
</dbReference>
<dbReference type="AlphaFoldDB" id="A0A1H7WA87"/>
<dbReference type="EC" id="1.1.1.298" evidence="4"/>
<evidence type="ECO:0000256" key="1">
    <source>
        <dbReference type="ARBA" id="ARBA00006484"/>
    </source>
</evidence>
<organism evidence="12 13">
    <name type="scientific">Bosea lupini</name>
    <dbReference type="NCBI Taxonomy" id="1036779"/>
    <lineage>
        <taxon>Bacteria</taxon>
        <taxon>Pseudomonadati</taxon>
        <taxon>Pseudomonadota</taxon>
        <taxon>Alphaproteobacteria</taxon>
        <taxon>Hyphomicrobiales</taxon>
        <taxon>Boseaceae</taxon>
        <taxon>Bosea</taxon>
    </lineage>
</organism>
<evidence type="ECO:0000256" key="7">
    <source>
        <dbReference type="ARBA" id="ARBA00044271"/>
    </source>
</evidence>
<dbReference type="Proteomes" id="UP000199664">
    <property type="component" value="Unassembled WGS sequence"/>
</dbReference>
<evidence type="ECO:0000256" key="8">
    <source>
        <dbReference type="ARBA" id="ARBA00044349"/>
    </source>
</evidence>
<dbReference type="PRINTS" id="PR00081">
    <property type="entry name" value="GDHRDH"/>
</dbReference>
<dbReference type="OrthoDB" id="9810734at2"/>
<evidence type="ECO:0000256" key="10">
    <source>
        <dbReference type="ARBA" id="ARBA00047274"/>
    </source>
</evidence>
<proteinExistence type="inferred from homology"/>
<protein>
    <recommendedName>
        <fullName evidence="6">NADP-dependent 3-hydroxy acid dehydrogenase YdfG</fullName>
        <ecNumber evidence="4">1.1.1.298</ecNumber>
        <ecNumber evidence="5">1.1.1.381</ecNumber>
    </recommendedName>
    <alternativeName>
        <fullName evidence="8">L-allo-threonine dehydrogenase</fullName>
    </alternativeName>
    <alternativeName>
        <fullName evidence="7">Malonic semialdehyde reductase</fullName>
    </alternativeName>
</protein>
<dbReference type="PANTHER" id="PTHR43086">
    <property type="entry name" value="VERY-LONG-CHAIN 3-OXOOACYL-COA REDUCTASE"/>
    <property type="match status" value="1"/>
</dbReference>
<dbReference type="PIRSF" id="PIRSF000126">
    <property type="entry name" value="11-beta-HSD1"/>
    <property type="match status" value="1"/>
</dbReference>
<comment type="catalytic activity">
    <reaction evidence="10">
        <text>3-hydroxypropanoate + NADP(+) = 3-oxopropanoate + NADPH + H(+)</text>
        <dbReference type="Rhea" id="RHEA:26438"/>
        <dbReference type="ChEBI" id="CHEBI:15378"/>
        <dbReference type="ChEBI" id="CHEBI:16510"/>
        <dbReference type="ChEBI" id="CHEBI:33190"/>
        <dbReference type="ChEBI" id="CHEBI:57783"/>
        <dbReference type="ChEBI" id="CHEBI:58349"/>
        <dbReference type="EC" id="1.1.1.298"/>
    </reaction>
</comment>
<dbReference type="GO" id="GO:0035527">
    <property type="term" value="F:3-hydroxypropionate dehydrogenase (NADP+) activity"/>
    <property type="evidence" value="ECO:0007669"/>
    <property type="project" value="UniProtKB-EC"/>
</dbReference>
<dbReference type="InterPro" id="IPR002347">
    <property type="entry name" value="SDR_fam"/>
</dbReference>
<evidence type="ECO:0000256" key="2">
    <source>
        <dbReference type="ARBA" id="ARBA00023002"/>
    </source>
</evidence>
<evidence type="ECO:0000256" key="4">
    <source>
        <dbReference type="ARBA" id="ARBA00044050"/>
    </source>
</evidence>
<dbReference type="SUPFAM" id="SSF51735">
    <property type="entry name" value="NAD(P)-binding Rossmann-fold domains"/>
    <property type="match status" value="1"/>
</dbReference>
<comment type="catalytic activity">
    <reaction evidence="3">
        <text>L-allo-threonine + NADP(+) = aminoacetone + CO2 + NADPH</text>
        <dbReference type="Rhea" id="RHEA:43524"/>
        <dbReference type="ChEBI" id="CHEBI:16526"/>
        <dbReference type="ChEBI" id="CHEBI:57783"/>
        <dbReference type="ChEBI" id="CHEBI:58320"/>
        <dbReference type="ChEBI" id="CHEBI:58349"/>
        <dbReference type="ChEBI" id="CHEBI:58585"/>
        <dbReference type="EC" id="1.1.1.381"/>
    </reaction>
</comment>
<dbReference type="PROSITE" id="PS00061">
    <property type="entry name" value="ADH_SHORT"/>
    <property type="match status" value="1"/>
</dbReference>
<evidence type="ECO:0000256" key="9">
    <source>
        <dbReference type="ARBA" id="ARBA00045650"/>
    </source>
</evidence>
<comment type="similarity">
    <text evidence="1 11">Belongs to the short-chain dehydrogenases/reductases (SDR) family.</text>
</comment>
<name>A0A1H7WA87_9HYPH</name>
<dbReference type="PRINTS" id="PR00080">
    <property type="entry name" value="SDRFAMILY"/>
</dbReference>
<dbReference type="EMBL" id="FOAN01000008">
    <property type="protein sequence ID" value="SEM17995.1"/>
    <property type="molecule type" value="Genomic_DNA"/>
</dbReference>
<dbReference type="PANTHER" id="PTHR43086:SF3">
    <property type="entry name" value="NADP-DEPENDENT 3-HYDROXY ACID DEHYDROGENASE YDFG"/>
    <property type="match status" value="1"/>
</dbReference>
<evidence type="ECO:0000313" key="13">
    <source>
        <dbReference type="Proteomes" id="UP000199664"/>
    </source>
</evidence>
<sequence>MSITSKGLAVVTGASAGIGAVYGDRLAGRGYDLLLVARNADRLAATASRIAQATGRAVETLTADLNDRHDLSRVEAVLATDPRITMLINNAGIGALQPLLQSDIDAMEAMIELNATALTRLTYAVAPALVARGGGTIVNIASVVAIAPEILNGVYGGTKAFVLAFSQSLHQELAPKNVRVQVVLPGATATNFWGAAGGAVEQLPENIVMQVDDTVDAALAGLDQGELVTIPSLARAEDWQAYEDARRTLMPNLSLSSVPERYRPSTAAA</sequence>
<evidence type="ECO:0000313" key="12">
    <source>
        <dbReference type="EMBL" id="SEM17995.1"/>
    </source>
</evidence>
<dbReference type="Pfam" id="PF00106">
    <property type="entry name" value="adh_short"/>
    <property type="match status" value="1"/>
</dbReference>
<evidence type="ECO:0000256" key="5">
    <source>
        <dbReference type="ARBA" id="ARBA00044059"/>
    </source>
</evidence>
<keyword evidence="2" id="KW-0560">Oxidoreductase</keyword>
<dbReference type="Gene3D" id="3.40.50.720">
    <property type="entry name" value="NAD(P)-binding Rossmann-like Domain"/>
    <property type="match status" value="1"/>
</dbReference>
<evidence type="ECO:0000256" key="11">
    <source>
        <dbReference type="RuleBase" id="RU000363"/>
    </source>
</evidence>
<reference evidence="13" key="1">
    <citation type="submission" date="2016-10" db="EMBL/GenBank/DDBJ databases">
        <authorList>
            <person name="Varghese N."/>
            <person name="Submissions S."/>
        </authorList>
    </citation>
    <scope>NUCLEOTIDE SEQUENCE [LARGE SCALE GENOMIC DNA]</scope>
    <source>
        <strain evidence="13">LMG 26383,CCUG 61248,R- 45681</strain>
    </source>
</reference>
<dbReference type="RefSeq" id="WP_091839718.1">
    <property type="nucleotide sequence ID" value="NZ_FOAN01000008.1"/>
</dbReference>